<gene>
    <name evidence="2" type="ORF">ELAC_0533</name>
</gene>
<evidence type="ECO:0000313" key="3">
    <source>
        <dbReference type="Proteomes" id="UP000220251"/>
    </source>
</evidence>
<proteinExistence type="predicted"/>
<dbReference type="EMBL" id="CWGJ01000008">
    <property type="protein sequence ID" value="CRX37888.1"/>
    <property type="molecule type" value="Genomic_DNA"/>
</dbReference>
<feature type="compositionally biased region" description="Basic and acidic residues" evidence="1">
    <location>
        <begin position="1"/>
        <end position="16"/>
    </location>
</feature>
<reference evidence="3" key="1">
    <citation type="submission" date="2015-06" db="EMBL/GenBank/DDBJ databases">
        <authorList>
            <person name="Bertelli C."/>
        </authorList>
    </citation>
    <scope>NUCLEOTIDE SEQUENCE [LARGE SCALE GENOMIC DNA]</scope>
    <source>
        <strain evidence="3">CRIB-30</strain>
    </source>
</reference>
<dbReference type="RefSeq" id="WP_098037750.1">
    <property type="nucleotide sequence ID" value="NZ_CWGJ01000008.1"/>
</dbReference>
<sequence length="134" mass="15162">MESRRFGGQRAGREMDWVIQFSPQGSPPEGSKEKPGVTFYIPAPRGPPESELNLLLDTQGIEKIQHDYANFLQSISKLCSILEKEGIERSEDLKKIGQDSQVMDSALQNLSEIIRKFNEMLKKLRNEGEEGPKN</sequence>
<evidence type="ECO:0000256" key="1">
    <source>
        <dbReference type="SAM" id="MobiDB-lite"/>
    </source>
</evidence>
<name>A0A0H5DPH1_9BACT</name>
<protein>
    <submittedName>
        <fullName evidence="2">Uncharacterized protein</fullName>
    </submittedName>
</protein>
<feature type="region of interest" description="Disordered" evidence="1">
    <location>
        <begin position="1"/>
        <end position="36"/>
    </location>
</feature>
<evidence type="ECO:0000313" key="2">
    <source>
        <dbReference type="EMBL" id="CRX37888.1"/>
    </source>
</evidence>
<keyword evidence="3" id="KW-1185">Reference proteome</keyword>
<organism evidence="2 3">
    <name type="scientific">Estrella lausannensis</name>
    <dbReference type="NCBI Taxonomy" id="483423"/>
    <lineage>
        <taxon>Bacteria</taxon>
        <taxon>Pseudomonadati</taxon>
        <taxon>Chlamydiota</taxon>
        <taxon>Chlamydiia</taxon>
        <taxon>Parachlamydiales</taxon>
        <taxon>Candidatus Criblamydiaceae</taxon>
        <taxon>Estrella</taxon>
    </lineage>
</organism>
<dbReference type="Proteomes" id="UP000220251">
    <property type="component" value="Unassembled WGS sequence"/>
</dbReference>
<dbReference type="AlphaFoldDB" id="A0A0H5DPH1"/>
<accession>A0A0H5DPH1</accession>